<sequence>MARKKTVARKSTGGGFKTQKYCYGDHHGKGTQGLLQMARKTVAPSARKTIKGPPPKKRRLQPGVLALREIRQYQNTTRLLIQHLPFQRLVKEISSQFKPKDSDSEPFRFQSAAIEALQEAAESYMVMLFEDTLHAAIHAKRITIQVRDMQLARKLRGDFIKFGWAH</sequence>
<name>A0ACD3B0L4_9AGAR</name>
<dbReference type="Proteomes" id="UP000308600">
    <property type="component" value="Unassembled WGS sequence"/>
</dbReference>
<protein>
    <submittedName>
        <fullName evidence="1">Histone-fold-containing protein</fullName>
    </submittedName>
</protein>
<evidence type="ECO:0000313" key="2">
    <source>
        <dbReference type="Proteomes" id="UP000308600"/>
    </source>
</evidence>
<keyword evidence="2" id="KW-1185">Reference proteome</keyword>
<accession>A0ACD3B0L4</accession>
<organism evidence="1 2">
    <name type="scientific">Pluteus cervinus</name>
    <dbReference type="NCBI Taxonomy" id="181527"/>
    <lineage>
        <taxon>Eukaryota</taxon>
        <taxon>Fungi</taxon>
        <taxon>Dikarya</taxon>
        <taxon>Basidiomycota</taxon>
        <taxon>Agaricomycotina</taxon>
        <taxon>Agaricomycetes</taxon>
        <taxon>Agaricomycetidae</taxon>
        <taxon>Agaricales</taxon>
        <taxon>Pluteineae</taxon>
        <taxon>Pluteaceae</taxon>
        <taxon>Pluteus</taxon>
    </lineage>
</organism>
<reference evidence="1 2" key="1">
    <citation type="journal article" date="2019" name="Nat. Ecol. Evol.">
        <title>Megaphylogeny resolves global patterns of mushroom evolution.</title>
        <authorList>
            <person name="Varga T."/>
            <person name="Krizsan K."/>
            <person name="Foldi C."/>
            <person name="Dima B."/>
            <person name="Sanchez-Garcia M."/>
            <person name="Sanchez-Ramirez S."/>
            <person name="Szollosi G.J."/>
            <person name="Szarkandi J.G."/>
            <person name="Papp V."/>
            <person name="Albert L."/>
            <person name="Andreopoulos W."/>
            <person name="Angelini C."/>
            <person name="Antonin V."/>
            <person name="Barry K.W."/>
            <person name="Bougher N.L."/>
            <person name="Buchanan P."/>
            <person name="Buyck B."/>
            <person name="Bense V."/>
            <person name="Catcheside P."/>
            <person name="Chovatia M."/>
            <person name="Cooper J."/>
            <person name="Damon W."/>
            <person name="Desjardin D."/>
            <person name="Finy P."/>
            <person name="Geml J."/>
            <person name="Haridas S."/>
            <person name="Hughes K."/>
            <person name="Justo A."/>
            <person name="Karasinski D."/>
            <person name="Kautmanova I."/>
            <person name="Kiss B."/>
            <person name="Kocsube S."/>
            <person name="Kotiranta H."/>
            <person name="LaButti K.M."/>
            <person name="Lechner B.E."/>
            <person name="Liimatainen K."/>
            <person name="Lipzen A."/>
            <person name="Lukacs Z."/>
            <person name="Mihaltcheva S."/>
            <person name="Morgado L.N."/>
            <person name="Niskanen T."/>
            <person name="Noordeloos M.E."/>
            <person name="Ohm R.A."/>
            <person name="Ortiz-Santana B."/>
            <person name="Ovrebo C."/>
            <person name="Racz N."/>
            <person name="Riley R."/>
            <person name="Savchenko A."/>
            <person name="Shiryaev A."/>
            <person name="Soop K."/>
            <person name="Spirin V."/>
            <person name="Szebenyi C."/>
            <person name="Tomsovsky M."/>
            <person name="Tulloss R.E."/>
            <person name="Uehling J."/>
            <person name="Grigoriev I.V."/>
            <person name="Vagvolgyi C."/>
            <person name="Papp T."/>
            <person name="Martin F.M."/>
            <person name="Miettinen O."/>
            <person name="Hibbett D.S."/>
            <person name="Nagy L.G."/>
        </authorList>
    </citation>
    <scope>NUCLEOTIDE SEQUENCE [LARGE SCALE GENOMIC DNA]</scope>
    <source>
        <strain evidence="1 2">NL-1719</strain>
    </source>
</reference>
<evidence type="ECO:0000313" key="1">
    <source>
        <dbReference type="EMBL" id="TFK71381.1"/>
    </source>
</evidence>
<dbReference type="EMBL" id="ML208299">
    <property type="protein sequence ID" value="TFK71381.1"/>
    <property type="molecule type" value="Genomic_DNA"/>
</dbReference>
<proteinExistence type="predicted"/>
<gene>
    <name evidence="1" type="ORF">BDN72DRAFT_817679</name>
</gene>